<comment type="caution">
    <text evidence="9">The sequence shown here is derived from an EMBL/GenBank/DDBJ whole genome shotgun (WGS) entry which is preliminary data.</text>
</comment>
<evidence type="ECO:0000256" key="6">
    <source>
        <dbReference type="ARBA" id="ARBA00022827"/>
    </source>
</evidence>
<sequence>MAADHVVVTVSLGVLKGRRGGWVQSQPSVFQEGSDPDGWGSAWVNKLFMEVEGGEDEVPSMELAFEQEEGSKRHVAKIPWWMRRTASICPIYGGSRVLLSWFAGKEAAELEKLSEEEIISGVHATLDGFSAVKVARRCNGSAGRVVESRSRG</sequence>
<evidence type="ECO:0000256" key="4">
    <source>
        <dbReference type="ARBA" id="ARBA00022490"/>
    </source>
</evidence>
<gene>
    <name evidence="9" type="ORF">J5N97_025697</name>
</gene>
<keyword evidence="7" id="KW-0560">Oxidoreductase</keyword>
<evidence type="ECO:0000313" key="10">
    <source>
        <dbReference type="Proteomes" id="UP001085076"/>
    </source>
</evidence>
<keyword evidence="5" id="KW-0285">Flavoprotein</keyword>
<dbReference type="AlphaFoldDB" id="A0A9D5C1A5"/>
<dbReference type="OrthoDB" id="2019015at2759"/>
<dbReference type="InterPro" id="IPR002937">
    <property type="entry name" value="Amino_oxidase"/>
</dbReference>
<organism evidence="9 10">
    <name type="scientific">Dioscorea zingiberensis</name>
    <dbReference type="NCBI Taxonomy" id="325984"/>
    <lineage>
        <taxon>Eukaryota</taxon>
        <taxon>Viridiplantae</taxon>
        <taxon>Streptophyta</taxon>
        <taxon>Embryophyta</taxon>
        <taxon>Tracheophyta</taxon>
        <taxon>Spermatophyta</taxon>
        <taxon>Magnoliopsida</taxon>
        <taxon>Liliopsida</taxon>
        <taxon>Dioscoreales</taxon>
        <taxon>Dioscoreaceae</taxon>
        <taxon>Dioscorea</taxon>
    </lineage>
</organism>
<evidence type="ECO:0000256" key="1">
    <source>
        <dbReference type="ARBA" id="ARBA00001974"/>
    </source>
</evidence>
<feature type="domain" description="Amine oxidase" evidence="8">
    <location>
        <begin position="2"/>
        <end position="125"/>
    </location>
</feature>
<comment type="subcellular location">
    <subcellularLocation>
        <location evidence="2">Cytoplasm</location>
    </subcellularLocation>
</comment>
<dbReference type="InterPro" id="IPR050281">
    <property type="entry name" value="Flavin_monoamine_oxidase"/>
</dbReference>
<evidence type="ECO:0000256" key="7">
    <source>
        <dbReference type="ARBA" id="ARBA00023002"/>
    </source>
</evidence>
<evidence type="ECO:0000256" key="3">
    <source>
        <dbReference type="ARBA" id="ARBA00005995"/>
    </source>
</evidence>
<dbReference type="PANTHER" id="PTHR10742:SF405">
    <property type="entry name" value="PEROXISOMAL N(1)-ACETYL-SPERMINE_SPERMIDINE OXIDASE"/>
    <property type="match status" value="1"/>
</dbReference>
<comment type="similarity">
    <text evidence="3">Belongs to the flavin monoamine oxidase family.</text>
</comment>
<reference evidence="9" key="2">
    <citation type="journal article" date="2022" name="Hortic Res">
        <title>The genome of Dioscorea zingiberensis sheds light on the biosynthesis, origin and evolution of the medicinally important diosgenin saponins.</title>
        <authorList>
            <person name="Li Y."/>
            <person name="Tan C."/>
            <person name="Li Z."/>
            <person name="Guo J."/>
            <person name="Li S."/>
            <person name="Chen X."/>
            <person name="Wang C."/>
            <person name="Dai X."/>
            <person name="Yang H."/>
            <person name="Song W."/>
            <person name="Hou L."/>
            <person name="Xu J."/>
            <person name="Tong Z."/>
            <person name="Xu A."/>
            <person name="Yuan X."/>
            <person name="Wang W."/>
            <person name="Yang Q."/>
            <person name="Chen L."/>
            <person name="Sun Z."/>
            <person name="Wang K."/>
            <person name="Pan B."/>
            <person name="Chen J."/>
            <person name="Bao Y."/>
            <person name="Liu F."/>
            <person name="Qi X."/>
            <person name="Gang D.R."/>
            <person name="Wen J."/>
            <person name="Li J."/>
        </authorList>
    </citation>
    <scope>NUCLEOTIDE SEQUENCE</scope>
    <source>
        <strain evidence="9">Dzin_1.0</strain>
    </source>
</reference>
<dbReference type="SUPFAM" id="SSF54373">
    <property type="entry name" value="FAD-linked reductases, C-terminal domain"/>
    <property type="match status" value="1"/>
</dbReference>
<keyword evidence="6" id="KW-0274">FAD</keyword>
<name>A0A9D5C1A5_9LILI</name>
<comment type="cofactor">
    <cofactor evidence="1">
        <name>FAD</name>
        <dbReference type="ChEBI" id="CHEBI:57692"/>
    </cofactor>
</comment>
<dbReference type="EMBL" id="JAGGNH010000008">
    <property type="protein sequence ID" value="KAJ0964559.1"/>
    <property type="molecule type" value="Genomic_DNA"/>
</dbReference>
<dbReference type="GO" id="GO:0005737">
    <property type="term" value="C:cytoplasm"/>
    <property type="evidence" value="ECO:0007669"/>
    <property type="project" value="UniProtKB-SubCell"/>
</dbReference>
<dbReference type="PANTHER" id="PTHR10742">
    <property type="entry name" value="FLAVIN MONOAMINE OXIDASE"/>
    <property type="match status" value="1"/>
</dbReference>
<dbReference type="Gene3D" id="3.50.50.60">
    <property type="entry name" value="FAD/NAD(P)-binding domain"/>
    <property type="match status" value="1"/>
</dbReference>
<dbReference type="Proteomes" id="UP001085076">
    <property type="component" value="Miscellaneous, Linkage group lg08"/>
</dbReference>
<evidence type="ECO:0000259" key="8">
    <source>
        <dbReference type="Pfam" id="PF01593"/>
    </source>
</evidence>
<evidence type="ECO:0000256" key="2">
    <source>
        <dbReference type="ARBA" id="ARBA00004496"/>
    </source>
</evidence>
<keyword evidence="4" id="KW-0963">Cytoplasm</keyword>
<dbReference type="Pfam" id="PF01593">
    <property type="entry name" value="Amino_oxidase"/>
    <property type="match status" value="1"/>
</dbReference>
<dbReference type="GO" id="GO:0046592">
    <property type="term" value="F:polyamine oxidase activity"/>
    <property type="evidence" value="ECO:0007669"/>
    <property type="project" value="TreeGrafter"/>
</dbReference>
<proteinExistence type="inferred from homology"/>
<evidence type="ECO:0000256" key="5">
    <source>
        <dbReference type="ARBA" id="ARBA00022630"/>
    </source>
</evidence>
<dbReference type="Gene3D" id="3.90.660.10">
    <property type="match status" value="1"/>
</dbReference>
<accession>A0A9D5C1A5</accession>
<evidence type="ECO:0000313" key="9">
    <source>
        <dbReference type="EMBL" id="KAJ0964559.1"/>
    </source>
</evidence>
<reference evidence="9" key="1">
    <citation type="submission" date="2021-03" db="EMBL/GenBank/DDBJ databases">
        <authorList>
            <person name="Li Z."/>
            <person name="Yang C."/>
        </authorList>
    </citation>
    <scope>NUCLEOTIDE SEQUENCE</scope>
    <source>
        <strain evidence="9">Dzin_1.0</strain>
        <tissue evidence="9">Leaf</tissue>
    </source>
</reference>
<dbReference type="InterPro" id="IPR036188">
    <property type="entry name" value="FAD/NAD-bd_sf"/>
</dbReference>
<protein>
    <recommendedName>
        <fullName evidence="8">Amine oxidase domain-containing protein</fullName>
    </recommendedName>
</protein>
<keyword evidence="10" id="KW-1185">Reference proteome</keyword>